<protein>
    <recommendedName>
        <fullName evidence="3">CRISPR system Cms protein Csm5</fullName>
    </recommendedName>
    <alternativeName>
        <fullName evidence="6">CRISPR type III A-associated protein Csm5</fullName>
    </alternativeName>
</protein>
<evidence type="ECO:0000313" key="8">
    <source>
        <dbReference type="EMBL" id="NSG31031.1"/>
    </source>
</evidence>
<dbReference type="EMBL" id="JAAWUZ010000055">
    <property type="protein sequence ID" value="NSG31031.1"/>
    <property type="molecule type" value="Genomic_DNA"/>
</dbReference>
<evidence type="ECO:0000256" key="1">
    <source>
        <dbReference type="ARBA" id="ARBA00003088"/>
    </source>
</evidence>
<dbReference type="RefSeq" id="WP_173866836.1">
    <property type="nucleotide sequence ID" value="NZ_JAAWUU010000054.1"/>
</dbReference>
<dbReference type="PANTHER" id="PTHR38007:SF1">
    <property type="entry name" value="CRISPR SYSTEM CMS PROTEIN CSM5"/>
    <property type="match status" value="1"/>
</dbReference>
<dbReference type="Pfam" id="PF03787">
    <property type="entry name" value="RAMPs"/>
    <property type="match status" value="1"/>
</dbReference>
<organism evidence="8 9">
    <name type="scientific">Faecalicatena fissicatena</name>
    <dbReference type="NCBI Taxonomy" id="290055"/>
    <lineage>
        <taxon>Bacteria</taxon>
        <taxon>Bacillati</taxon>
        <taxon>Bacillota</taxon>
        <taxon>Clostridia</taxon>
        <taxon>Lachnospirales</taxon>
        <taxon>Lachnospiraceae</taxon>
        <taxon>Faecalicatena</taxon>
    </lineage>
</organism>
<comment type="caution">
    <text evidence="8">The sequence shown here is derived from an EMBL/GenBank/DDBJ whole genome shotgun (WGS) entry which is preliminary data.</text>
</comment>
<evidence type="ECO:0000256" key="5">
    <source>
        <dbReference type="ARBA" id="ARBA00023118"/>
    </source>
</evidence>
<accession>A0ABX2H1V4</accession>
<comment type="function">
    <text evidence="1">This subunit might be involved in maturation of a crRNA intermediate to its mature form.</text>
</comment>
<keyword evidence="9" id="KW-1185">Reference proteome</keyword>
<evidence type="ECO:0000313" key="9">
    <source>
        <dbReference type="Proteomes" id="UP000821846"/>
    </source>
</evidence>
<gene>
    <name evidence="8" type="primary">csm5</name>
    <name evidence="8" type="ORF">HFM93_12305</name>
</gene>
<evidence type="ECO:0000256" key="2">
    <source>
        <dbReference type="ARBA" id="ARBA00006680"/>
    </source>
</evidence>
<dbReference type="PANTHER" id="PTHR38007">
    <property type="entry name" value="CRISPR SYSTEM CMS PROTEIN CSM5"/>
    <property type="match status" value="1"/>
</dbReference>
<evidence type="ECO:0000256" key="6">
    <source>
        <dbReference type="ARBA" id="ARBA00031720"/>
    </source>
</evidence>
<feature type="domain" description="CRISPR type III-associated protein" evidence="7">
    <location>
        <begin position="11"/>
        <end position="268"/>
    </location>
</feature>
<evidence type="ECO:0000256" key="3">
    <source>
        <dbReference type="ARBA" id="ARBA00016113"/>
    </source>
</evidence>
<evidence type="ECO:0000259" key="7">
    <source>
        <dbReference type="Pfam" id="PF03787"/>
    </source>
</evidence>
<sequence>MRSVLKTCQLELKVKGPVFVGSGYEIQKKEYILQGHKAGVVNPQKLFMLAKKKHLEAELERFMVKDTREDLKHWAMRNRISTDDMQRCMAYTLNAGDMQLEKGKMQIMACMKNPYGQPYIPGSSIKGMLRTILLCDEIMQNPEKYRRHTQQIKQDLWQQGIRRDRVLAGNIKSIEEETFHILERSEKRRDAVNDCMAGIIVSDSEPLSTEDLILCQKWEKHVDGNNKTINLLRECLKPGKVIRCTLTVDESLWKRTGKEFRAEDIMEAVQRFSERYQEAFLSKFTGNHTISDRTVFLGGGSGFVSKTMIYSLFEGREAVAVTKDIFEKTKVPREHKHEKDLLYGVSPHILKCTRYQGKEYMMGQCEMTLHPKEL</sequence>
<keyword evidence="5" id="KW-0051">Antiviral defense</keyword>
<reference evidence="8 9" key="1">
    <citation type="journal article" date="2020" name="Cell Host Microbe">
        <title>Functional and Genomic Variation between Human-Derived Isolates of Lachnospiraceae Reveals Inter- and Intra-Species Diversity.</title>
        <authorList>
            <person name="Sorbara M.T."/>
            <person name="Littmann E.R."/>
            <person name="Fontana E."/>
            <person name="Moody T.U."/>
            <person name="Kohout C.E."/>
            <person name="Gjonbalaj M."/>
            <person name="Eaton V."/>
            <person name="Seok R."/>
            <person name="Leiner I.M."/>
            <person name="Pamer E.G."/>
        </authorList>
    </citation>
    <scope>NUCLEOTIDE SEQUENCE [LARGE SCALE GENOMIC DNA]</scope>
    <source>
        <strain evidence="8 9">MSK.14.16</strain>
    </source>
</reference>
<dbReference type="InterPro" id="IPR010173">
    <property type="entry name" value="CRISPR-assoc_Csm5"/>
</dbReference>
<proteinExistence type="inferred from homology"/>
<dbReference type="NCBIfam" id="TIGR01899">
    <property type="entry name" value="cas_TM1807_csm5"/>
    <property type="match status" value="1"/>
</dbReference>
<evidence type="ECO:0000256" key="4">
    <source>
        <dbReference type="ARBA" id="ARBA00022884"/>
    </source>
</evidence>
<dbReference type="InterPro" id="IPR005537">
    <property type="entry name" value="RAMP_III_fam"/>
</dbReference>
<dbReference type="Proteomes" id="UP000821846">
    <property type="component" value="Unassembled WGS sequence"/>
</dbReference>
<keyword evidence="4" id="KW-0694">RNA-binding</keyword>
<name>A0ABX2H1V4_9FIRM</name>
<comment type="similarity">
    <text evidence="2">Belongs to the CRISPR-associated Csm5 family.</text>
</comment>